<evidence type="ECO:0000256" key="5">
    <source>
        <dbReference type="ARBA" id="ARBA00022989"/>
    </source>
</evidence>
<keyword evidence="9" id="KW-1185">Reference proteome</keyword>
<feature type="transmembrane region" description="Helical" evidence="7">
    <location>
        <begin position="111"/>
        <end position="128"/>
    </location>
</feature>
<dbReference type="InterPro" id="IPR039309">
    <property type="entry name" value="BT1"/>
</dbReference>
<dbReference type="CDD" id="cd17484">
    <property type="entry name" value="MFS_FBT"/>
    <property type="match status" value="1"/>
</dbReference>
<accession>A0A8T2ZYN3</accession>
<evidence type="ECO:0000256" key="2">
    <source>
        <dbReference type="ARBA" id="ARBA00007015"/>
    </source>
</evidence>
<name>A0A8T2ZYN3_POPDE</name>
<feature type="transmembrane region" description="Helical" evidence="7">
    <location>
        <begin position="293"/>
        <end position="312"/>
    </location>
</feature>
<evidence type="ECO:0000313" key="9">
    <source>
        <dbReference type="Proteomes" id="UP000807159"/>
    </source>
</evidence>
<comment type="caution">
    <text evidence="8">The sequence shown here is derived from an EMBL/GenBank/DDBJ whole genome shotgun (WGS) entry which is preliminary data.</text>
</comment>
<dbReference type="GO" id="GO:0016020">
    <property type="term" value="C:membrane"/>
    <property type="evidence" value="ECO:0007669"/>
    <property type="project" value="UniProtKB-SubCell"/>
</dbReference>
<dbReference type="AlphaFoldDB" id="A0A8T2ZYN3"/>
<evidence type="ECO:0000256" key="3">
    <source>
        <dbReference type="ARBA" id="ARBA00022448"/>
    </source>
</evidence>
<feature type="transmembrane region" description="Helical" evidence="7">
    <location>
        <begin position="204"/>
        <end position="222"/>
    </location>
</feature>
<dbReference type="InterPro" id="IPR004324">
    <property type="entry name" value="FBT"/>
</dbReference>
<gene>
    <name evidence="8" type="ORF">H0E87_003332</name>
</gene>
<dbReference type="PANTHER" id="PTHR31585">
    <property type="entry name" value="FOLATE-BIOPTERIN TRANSPORTER 1, CHLOROPLASTIC"/>
    <property type="match status" value="1"/>
</dbReference>
<organism evidence="8 9">
    <name type="scientific">Populus deltoides</name>
    <name type="common">Eastern poplar</name>
    <name type="synonym">Eastern cottonwood</name>
    <dbReference type="NCBI Taxonomy" id="3696"/>
    <lineage>
        <taxon>Eukaryota</taxon>
        <taxon>Viridiplantae</taxon>
        <taxon>Streptophyta</taxon>
        <taxon>Embryophyta</taxon>
        <taxon>Tracheophyta</taxon>
        <taxon>Spermatophyta</taxon>
        <taxon>Magnoliopsida</taxon>
        <taxon>eudicotyledons</taxon>
        <taxon>Gunneridae</taxon>
        <taxon>Pentapetalae</taxon>
        <taxon>rosids</taxon>
        <taxon>fabids</taxon>
        <taxon>Malpighiales</taxon>
        <taxon>Salicaceae</taxon>
        <taxon>Saliceae</taxon>
        <taxon>Populus</taxon>
    </lineage>
</organism>
<dbReference type="Proteomes" id="UP000807159">
    <property type="component" value="Chromosome 1"/>
</dbReference>
<evidence type="ECO:0008006" key="10">
    <source>
        <dbReference type="Google" id="ProtNLM"/>
    </source>
</evidence>
<proteinExistence type="inferred from homology"/>
<feature type="transmembrane region" description="Helical" evidence="7">
    <location>
        <begin position="35"/>
        <end position="57"/>
    </location>
</feature>
<keyword evidence="3" id="KW-0813">Transport</keyword>
<dbReference type="InterPro" id="IPR036259">
    <property type="entry name" value="MFS_trans_sf"/>
</dbReference>
<evidence type="ECO:0000313" key="8">
    <source>
        <dbReference type="EMBL" id="KAH8522643.1"/>
    </source>
</evidence>
<keyword evidence="4 7" id="KW-0812">Transmembrane</keyword>
<dbReference type="Pfam" id="PF03092">
    <property type="entry name" value="BT1"/>
    <property type="match status" value="1"/>
</dbReference>
<feature type="transmembrane region" description="Helical" evidence="7">
    <location>
        <begin position="392"/>
        <end position="415"/>
    </location>
</feature>
<sequence length="487" mass="54201">MEESQLERNPRDPRNGVLALVLRPINWLKMLGEELHWSFVLGVMIVYGISQGFAVGMSKVSTKYYMKDEQKVQPSELQVYLGLLQLPWVIKPLWGLLTDTLPVLGYRRRPYFIFAGFLSVTSMLALSIQRNLSLAFSLLSLMGVSAGIAIADVAIDACVTQNSISHPSLAGDMQSLCGFSSSIGALVGYSLSGFLVHLVGPKGVFGLLSVPAGLVILVGMMLKESRVHKFTHRGVNEKFLDAGKAMWTALKFRDVWRPCLYMYLSLAVSLNIHEGMFYWYTDAKGGPSFSQEVVGSIFSVGAVGSLSGVLIYQNWLKDHRFRDLLFWSQLSFGASGLLDLILVLRLNLKIGLPDYFFVVIDEAISMLIGRIKWQPLLVLSSKLCPAGIEGTFFALFMSIDHVGLLSSTWVGGLLLKFLKVTRTQFDNLWVAILIRSLMRIIPVFLLFLIPRSDPNLSILPEEMLKTKKGDNRLESENTEMVSLVDST</sequence>
<feature type="transmembrane region" description="Helical" evidence="7">
    <location>
        <begin position="134"/>
        <end position="155"/>
    </location>
</feature>
<dbReference type="Gene3D" id="1.20.1250.20">
    <property type="entry name" value="MFS general substrate transporter like domains"/>
    <property type="match status" value="1"/>
</dbReference>
<keyword evidence="5 7" id="KW-1133">Transmembrane helix</keyword>
<feature type="transmembrane region" description="Helical" evidence="7">
    <location>
        <begin position="176"/>
        <end position="198"/>
    </location>
</feature>
<evidence type="ECO:0000256" key="1">
    <source>
        <dbReference type="ARBA" id="ARBA00004141"/>
    </source>
</evidence>
<dbReference type="NCBIfam" id="TIGR00788">
    <property type="entry name" value="fbt"/>
    <property type="match status" value="1"/>
</dbReference>
<protein>
    <recommendedName>
        <fullName evidence="10">Folate-biopterin transporter 3</fullName>
    </recommendedName>
</protein>
<evidence type="ECO:0000256" key="4">
    <source>
        <dbReference type="ARBA" id="ARBA00022692"/>
    </source>
</evidence>
<feature type="transmembrane region" description="Helical" evidence="7">
    <location>
        <begin position="324"/>
        <end position="346"/>
    </location>
</feature>
<dbReference type="EMBL" id="JACEGQ020000001">
    <property type="protein sequence ID" value="KAH8522643.1"/>
    <property type="molecule type" value="Genomic_DNA"/>
</dbReference>
<feature type="transmembrane region" description="Helical" evidence="7">
    <location>
        <begin position="260"/>
        <end position="281"/>
    </location>
</feature>
<keyword evidence="6 7" id="KW-0472">Membrane</keyword>
<comment type="subcellular location">
    <subcellularLocation>
        <location evidence="1">Membrane</location>
        <topology evidence="1">Multi-pass membrane protein</topology>
    </subcellularLocation>
</comment>
<dbReference type="PANTHER" id="PTHR31585:SF11">
    <property type="entry name" value="FOLATE-BIOPTERIN TRANSPORTER 3-RELATED"/>
    <property type="match status" value="1"/>
</dbReference>
<dbReference type="SUPFAM" id="SSF103473">
    <property type="entry name" value="MFS general substrate transporter"/>
    <property type="match status" value="1"/>
</dbReference>
<evidence type="ECO:0000256" key="7">
    <source>
        <dbReference type="SAM" id="Phobius"/>
    </source>
</evidence>
<reference evidence="8" key="1">
    <citation type="journal article" date="2021" name="J. Hered.">
        <title>Genome Assembly of Salicaceae Populus deltoides (Eastern Cottonwood) I-69 Based on Nanopore Sequencing and Hi-C Technologies.</title>
        <authorList>
            <person name="Bai S."/>
            <person name="Wu H."/>
            <person name="Zhang J."/>
            <person name="Pan Z."/>
            <person name="Zhao W."/>
            <person name="Li Z."/>
            <person name="Tong C."/>
        </authorList>
    </citation>
    <scope>NUCLEOTIDE SEQUENCE</scope>
    <source>
        <tissue evidence="8">Leaf</tissue>
    </source>
</reference>
<comment type="similarity">
    <text evidence="2">Belongs to the major facilitator superfamily. Folate-biopterin transporter (TC 2.A.71) family.</text>
</comment>
<evidence type="ECO:0000256" key="6">
    <source>
        <dbReference type="ARBA" id="ARBA00023136"/>
    </source>
</evidence>
<feature type="transmembrane region" description="Helical" evidence="7">
    <location>
        <begin position="427"/>
        <end position="449"/>
    </location>
</feature>